<organism evidence="3 4">
    <name type="scientific">Parabacteroides faecalis</name>
    <dbReference type="NCBI Taxonomy" id="2924040"/>
    <lineage>
        <taxon>Bacteria</taxon>
        <taxon>Pseudomonadati</taxon>
        <taxon>Bacteroidota</taxon>
        <taxon>Bacteroidia</taxon>
        <taxon>Bacteroidales</taxon>
        <taxon>Tannerellaceae</taxon>
        <taxon>Parabacteroides</taxon>
    </lineage>
</organism>
<dbReference type="PROSITE" id="PS51257">
    <property type="entry name" value="PROKAR_LIPOPROTEIN"/>
    <property type="match status" value="1"/>
</dbReference>
<evidence type="ECO:0000256" key="1">
    <source>
        <dbReference type="SAM" id="MobiDB-lite"/>
    </source>
</evidence>
<protein>
    <recommendedName>
        <fullName evidence="5">Major fimbrial subunit protein N-terminal domain-containing protein</fullName>
    </recommendedName>
</protein>
<comment type="caution">
    <text evidence="3">The sequence shown here is derived from an EMBL/GenBank/DDBJ whole genome shotgun (WGS) entry which is preliminary data.</text>
</comment>
<reference evidence="3 4" key="1">
    <citation type="submission" date="2022-03" db="EMBL/GenBank/DDBJ databases">
        <title>Parabacteroides sp. nov. isolated from swine feces.</title>
        <authorList>
            <person name="Bak J.E."/>
        </authorList>
    </citation>
    <scope>NUCLEOTIDE SEQUENCE [LARGE SCALE GENOMIC DNA]</scope>
    <source>
        <strain evidence="3 4">AGMB00274</strain>
    </source>
</reference>
<proteinExistence type="predicted"/>
<gene>
    <name evidence="3" type="ORF">MUN53_06920</name>
</gene>
<keyword evidence="2" id="KW-0732">Signal</keyword>
<dbReference type="RefSeq" id="WP_243324234.1">
    <property type="nucleotide sequence ID" value="NZ_JAKZMM010000013.1"/>
</dbReference>
<feature type="region of interest" description="Disordered" evidence="1">
    <location>
        <begin position="390"/>
        <end position="416"/>
    </location>
</feature>
<evidence type="ECO:0000256" key="2">
    <source>
        <dbReference type="SAM" id="SignalP"/>
    </source>
</evidence>
<accession>A0ABT0BZZ9</accession>
<keyword evidence="4" id="KW-1185">Reference proteome</keyword>
<dbReference type="Proteomes" id="UP001165444">
    <property type="component" value="Unassembled WGS sequence"/>
</dbReference>
<sequence>MKTNLFMALAFAFLMLFAACTEEKIIYVEKENDVELLPGEGILTISLSDITTRAARPIDHFDPIADLVSGGNNVNKIGFRIYNNSGDQVSGVKVTSWNGEAISTDTELNDYILSVDGEALAKTPQQLKLSGLSTGVYTIVAYGYNGDTCPYTIESVTSEMYLKALTKDEDKFFEELFAGSLEVSANDYGNFTQEYTLTLYRQIAGMLAYLENIPAYVGEERVHKITITTITENIGFYFPHTLLSENSSPFSDKNGIVTDWAKDDLLTFTFNENTVSNWNTVAMGATYQFNGGSGKKFLLPDEMDDEVKKILTENLMCIPNTLFGSCFLIPTSGFNYTRQFEGEKEARTALHLVFWGEEDKVLKVLNLKEFADGKEEAYCIQRNHFYSLGTKTKSEPDDGKEPDEEDDKDTDDPLDINTNAGVEYLLLKINDAWDGNHDLIYKEE</sequence>
<name>A0ABT0BZZ9_9BACT</name>
<evidence type="ECO:0008006" key="5">
    <source>
        <dbReference type="Google" id="ProtNLM"/>
    </source>
</evidence>
<feature type="compositionally biased region" description="Acidic residues" evidence="1">
    <location>
        <begin position="400"/>
        <end position="414"/>
    </location>
</feature>
<feature type="signal peptide" evidence="2">
    <location>
        <begin position="1"/>
        <end position="18"/>
    </location>
</feature>
<dbReference type="EMBL" id="JAKZMM010000013">
    <property type="protein sequence ID" value="MCJ2380344.1"/>
    <property type="molecule type" value="Genomic_DNA"/>
</dbReference>
<evidence type="ECO:0000313" key="3">
    <source>
        <dbReference type="EMBL" id="MCJ2380344.1"/>
    </source>
</evidence>
<feature type="chain" id="PRO_5046978497" description="Major fimbrial subunit protein N-terminal domain-containing protein" evidence="2">
    <location>
        <begin position="19"/>
        <end position="444"/>
    </location>
</feature>
<evidence type="ECO:0000313" key="4">
    <source>
        <dbReference type="Proteomes" id="UP001165444"/>
    </source>
</evidence>